<proteinExistence type="predicted"/>
<name>A0AAQ3X5F3_PASNO</name>
<organism evidence="2 3">
    <name type="scientific">Paspalum notatum var. saurae</name>
    <dbReference type="NCBI Taxonomy" id="547442"/>
    <lineage>
        <taxon>Eukaryota</taxon>
        <taxon>Viridiplantae</taxon>
        <taxon>Streptophyta</taxon>
        <taxon>Embryophyta</taxon>
        <taxon>Tracheophyta</taxon>
        <taxon>Spermatophyta</taxon>
        <taxon>Magnoliopsida</taxon>
        <taxon>Liliopsida</taxon>
        <taxon>Poales</taxon>
        <taxon>Poaceae</taxon>
        <taxon>PACMAD clade</taxon>
        <taxon>Panicoideae</taxon>
        <taxon>Andropogonodae</taxon>
        <taxon>Paspaleae</taxon>
        <taxon>Paspalinae</taxon>
        <taxon>Paspalum</taxon>
    </lineage>
</organism>
<evidence type="ECO:0000313" key="2">
    <source>
        <dbReference type="EMBL" id="WVZ85536.1"/>
    </source>
</evidence>
<keyword evidence="3" id="KW-1185">Reference proteome</keyword>
<dbReference type="Proteomes" id="UP001341281">
    <property type="component" value="Chromosome 07"/>
</dbReference>
<gene>
    <name evidence="2" type="ORF">U9M48_032453</name>
</gene>
<protein>
    <submittedName>
        <fullName evidence="2">Uncharacterized protein</fullName>
    </submittedName>
</protein>
<reference evidence="2 3" key="1">
    <citation type="submission" date="2024-02" db="EMBL/GenBank/DDBJ databases">
        <title>High-quality chromosome-scale genome assembly of Pensacola bahiagrass (Paspalum notatum Flugge var. saurae).</title>
        <authorList>
            <person name="Vega J.M."/>
            <person name="Podio M."/>
            <person name="Orjuela J."/>
            <person name="Siena L.A."/>
            <person name="Pessino S.C."/>
            <person name="Combes M.C."/>
            <person name="Mariac C."/>
            <person name="Albertini E."/>
            <person name="Pupilli F."/>
            <person name="Ortiz J.P.A."/>
            <person name="Leblanc O."/>
        </authorList>
    </citation>
    <scope>NUCLEOTIDE SEQUENCE [LARGE SCALE GENOMIC DNA]</scope>
    <source>
        <strain evidence="2">R1</strain>
        <tissue evidence="2">Leaf</tissue>
    </source>
</reference>
<dbReference type="AlphaFoldDB" id="A0AAQ3X5F3"/>
<evidence type="ECO:0000256" key="1">
    <source>
        <dbReference type="SAM" id="MobiDB-lite"/>
    </source>
</evidence>
<sequence length="170" mass="17995">MIRSIPPLRDLRLGRSPSMPGGEPASFPPSQPAAPVALSSASRCLPPPIARCRPGRPTPHPLLAAPLPPAAAHRSMPAWKADPHPLLAAPLPRTLLAMPRSALPAWKAGPPPLLAMPLPGTLLAAPPPRRSVATGHEGIPPNQKKYKGSWARVSDHICISIRKEDFQCGI</sequence>
<accession>A0AAQ3X5F3</accession>
<feature type="region of interest" description="Disordered" evidence="1">
    <location>
        <begin position="1"/>
        <end position="40"/>
    </location>
</feature>
<dbReference type="EMBL" id="CP144751">
    <property type="protein sequence ID" value="WVZ85536.1"/>
    <property type="molecule type" value="Genomic_DNA"/>
</dbReference>
<evidence type="ECO:0000313" key="3">
    <source>
        <dbReference type="Proteomes" id="UP001341281"/>
    </source>
</evidence>